<comment type="caution">
    <text evidence="1">The sequence shown here is derived from an EMBL/GenBank/DDBJ whole genome shotgun (WGS) entry which is preliminary data.</text>
</comment>
<reference evidence="1 2" key="1">
    <citation type="submission" date="2007-01" db="EMBL/GenBank/DDBJ databases">
        <title>Draft genome sequence of Collinsella aerofaciens (ATCC 25986).</title>
        <authorList>
            <person name="Sudarsanam P."/>
            <person name="Ley R."/>
            <person name="Guruge J."/>
            <person name="Turnbaugh P.J."/>
            <person name="Mahowald M."/>
            <person name="Liep D."/>
            <person name="Gordon J."/>
        </authorList>
    </citation>
    <scope>NUCLEOTIDE SEQUENCE [LARGE SCALE GENOMIC DNA]</scope>
    <source>
        <strain evidence="2">ATCC 25986 / DSM 3979 / JCM 10188 / KCTC 3647 / NCTC 11838 / VPI 1003</strain>
    </source>
</reference>
<name>A4EA71_COLAA</name>
<organism evidence="1 2">
    <name type="scientific">Collinsella aerofaciens (strain ATCC 25986 / DSM 3979 / JCM 10188 / KCTC 3647 / NCTC 11838 / VPI 1003)</name>
    <dbReference type="NCBI Taxonomy" id="411903"/>
    <lineage>
        <taxon>Bacteria</taxon>
        <taxon>Bacillati</taxon>
        <taxon>Actinomycetota</taxon>
        <taxon>Coriobacteriia</taxon>
        <taxon>Coriobacteriales</taxon>
        <taxon>Coriobacteriaceae</taxon>
        <taxon>Collinsella</taxon>
    </lineage>
</organism>
<protein>
    <submittedName>
        <fullName evidence="1">Uncharacterized protein</fullName>
    </submittedName>
</protein>
<evidence type="ECO:0000313" key="1">
    <source>
        <dbReference type="EMBL" id="EBA39394.1"/>
    </source>
</evidence>
<gene>
    <name evidence="1" type="ORF">COLAER_01327</name>
</gene>
<dbReference type="Proteomes" id="UP000002979">
    <property type="component" value="Unassembled WGS sequence"/>
</dbReference>
<sequence length="31" mass="3524">MEQGKRAKKALLLRAAKNQEHVFIKNEGESV</sequence>
<accession>A4EA71</accession>
<proteinExistence type="predicted"/>
<dbReference type="EMBL" id="AAVN02000005">
    <property type="protein sequence ID" value="EBA39394.1"/>
    <property type="molecule type" value="Genomic_DNA"/>
</dbReference>
<evidence type="ECO:0000313" key="2">
    <source>
        <dbReference type="Proteomes" id="UP000002979"/>
    </source>
</evidence>
<dbReference type="AlphaFoldDB" id="A4EA71"/>
<reference evidence="1 2" key="2">
    <citation type="submission" date="2007-04" db="EMBL/GenBank/DDBJ databases">
        <authorList>
            <person name="Fulton L."/>
            <person name="Clifton S."/>
            <person name="Fulton B."/>
            <person name="Xu J."/>
            <person name="Minx P."/>
            <person name="Mardis E.R."/>
            <person name="Wilson R.K."/>
        </authorList>
    </citation>
    <scope>NUCLEOTIDE SEQUENCE [LARGE SCALE GENOMIC DNA]</scope>
    <source>
        <strain evidence="2">ATCC 25986 / DSM 3979 / JCM 10188 / KCTC 3647 / NCTC 11838 / VPI 1003</strain>
    </source>
</reference>